<evidence type="ECO:0000313" key="3">
    <source>
        <dbReference type="Proteomes" id="UP000663865"/>
    </source>
</evidence>
<dbReference type="EMBL" id="CAJNYV010000033">
    <property type="protein sequence ID" value="CAF3328029.1"/>
    <property type="molecule type" value="Genomic_DNA"/>
</dbReference>
<comment type="caution">
    <text evidence="2">The sequence shown here is derived from an EMBL/GenBank/DDBJ whole genome shotgun (WGS) entry which is preliminary data.</text>
</comment>
<gene>
    <name evidence="2" type="ORF">KIK155_LOCUS1261</name>
</gene>
<dbReference type="Proteomes" id="UP000663865">
    <property type="component" value="Unassembled WGS sequence"/>
</dbReference>
<protein>
    <submittedName>
        <fullName evidence="2">Uncharacterized protein</fullName>
    </submittedName>
</protein>
<dbReference type="InterPro" id="IPR039310">
    <property type="entry name" value="UBALD1/2"/>
</dbReference>
<dbReference type="AlphaFoldDB" id="A0A817UBX6"/>
<dbReference type="PANTHER" id="PTHR31993">
    <property type="entry name" value="UBA-LIKE DOMAIN-CONTAINING PROTEIN 2"/>
    <property type="match status" value="1"/>
</dbReference>
<name>A0A817UBX6_9BILA</name>
<dbReference type="Gene3D" id="1.10.8.10">
    <property type="entry name" value="DNA helicase RuvA subunit, C-terminal domain"/>
    <property type="match status" value="1"/>
</dbReference>
<dbReference type="SUPFAM" id="SSF46934">
    <property type="entry name" value="UBA-like"/>
    <property type="match status" value="1"/>
</dbReference>
<evidence type="ECO:0000256" key="1">
    <source>
        <dbReference type="SAM" id="MobiDB-lite"/>
    </source>
</evidence>
<organism evidence="2 3">
    <name type="scientific">Rotaria socialis</name>
    <dbReference type="NCBI Taxonomy" id="392032"/>
    <lineage>
        <taxon>Eukaryota</taxon>
        <taxon>Metazoa</taxon>
        <taxon>Spiralia</taxon>
        <taxon>Gnathifera</taxon>
        <taxon>Rotifera</taxon>
        <taxon>Eurotatoria</taxon>
        <taxon>Bdelloidea</taxon>
        <taxon>Philodinida</taxon>
        <taxon>Philodinidae</taxon>
        <taxon>Rotaria</taxon>
    </lineage>
</organism>
<accession>A0A817UBX6</accession>
<feature type="compositionally biased region" description="Low complexity" evidence="1">
    <location>
        <begin position="118"/>
        <end position="138"/>
    </location>
</feature>
<sequence length="147" mass="15921">MDCSIINNETLSHLVIINQMTATTGCTHEKAKQLLISTDYRLQAAINLFFDERTMPIPCCKFSELMTPANTPATPPNFPETLLSFNKLSTSTSTGTTPPPPSSSSTTTNILSNDNRISSSTTTTTTNHSLSSSPMNMTMMMMMDGTA</sequence>
<reference evidence="2" key="1">
    <citation type="submission" date="2021-02" db="EMBL/GenBank/DDBJ databases">
        <authorList>
            <person name="Nowell W R."/>
        </authorList>
    </citation>
    <scope>NUCLEOTIDE SEQUENCE</scope>
</reference>
<evidence type="ECO:0000313" key="2">
    <source>
        <dbReference type="EMBL" id="CAF3328029.1"/>
    </source>
</evidence>
<dbReference type="InterPro" id="IPR009060">
    <property type="entry name" value="UBA-like_sf"/>
</dbReference>
<dbReference type="Pfam" id="PF14555">
    <property type="entry name" value="UBA_4"/>
    <property type="match status" value="1"/>
</dbReference>
<proteinExistence type="predicted"/>
<dbReference type="PANTHER" id="PTHR31993:SF4">
    <property type="entry name" value="UBA-LIKE DOMAIN-CONTAINING PROTEIN"/>
    <property type="match status" value="1"/>
</dbReference>
<feature type="region of interest" description="Disordered" evidence="1">
    <location>
        <begin position="88"/>
        <end position="138"/>
    </location>
</feature>